<dbReference type="Pfam" id="PF13639">
    <property type="entry name" value="zf-RING_2"/>
    <property type="match status" value="1"/>
</dbReference>
<reference evidence="8 9" key="1">
    <citation type="submission" date="2019-02" db="EMBL/GenBank/DDBJ databases">
        <title>Genome sequencing of the rare red list fungi Bondarzewia mesenterica.</title>
        <authorList>
            <person name="Buettner E."/>
            <person name="Kellner H."/>
        </authorList>
    </citation>
    <scope>NUCLEOTIDE SEQUENCE [LARGE SCALE GENOMIC DNA]</scope>
    <source>
        <strain evidence="8 9">DSM 108281</strain>
    </source>
</reference>
<comment type="caution">
    <text evidence="8">The sequence shown here is derived from an EMBL/GenBank/DDBJ whole genome shotgun (WGS) entry which is preliminary data.</text>
</comment>
<dbReference type="CDD" id="cd00160">
    <property type="entry name" value="RhoGEF"/>
    <property type="match status" value="1"/>
</dbReference>
<name>A0A4S4LD38_9AGAM</name>
<feature type="domain" description="RING-type" evidence="7">
    <location>
        <begin position="187"/>
        <end position="229"/>
    </location>
</feature>
<evidence type="ECO:0000256" key="4">
    <source>
        <dbReference type="PROSITE-ProRule" id="PRU00175"/>
    </source>
</evidence>
<evidence type="ECO:0008006" key="10">
    <source>
        <dbReference type="Google" id="ProtNLM"/>
    </source>
</evidence>
<dbReference type="InterPro" id="IPR035899">
    <property type="entry name" value="DBL_dom_sf"/>
</dbReference>
<dbReference type="PROSITE" id="PS00518">
    <property type="entry name" value="ZF_RING_1"/>
    <property type="match status" value="1"/>
</dbReference>
<dbReference type="InterPro" id="IPR051092">
    <property type="entry name" value="FYVE_RhoGEF_PH"/>
</dbReference>
<evidence type="ECO:0000259" key="6">
    <source>
        <dbReference type="PROSITE" id="PS50010"/>
    </source>
</evidence>
<dbReference type="PROSITE" id="PS50089">
    <property type="entry name" value="ZF_RING_2"/>
    <property type="match status" value="1"/>
</dbReference>
<dbReference type="PANTHER" id="PTHR12673">
    <property type="entry name" value="FACIOGENITAL DYSPLASIA PROTEIN"/>
    <property type="match status" value="1"/>
</dbReference>
<dbReference type="GO" id="GO:0005737">
    <property type="term" value="C:cytoplasm"/>
    <property type="evidence" value="ECO:0007669"/>
    <property type="project" value="TreeGrafter"/>
</dbReference>
<dbReference type="GO" id="GO:0008270">
    <property type="term" value="F:zinc ion binding"/>
    <property type="evidence" value="ECO:0007669"/>
    <property type="project" value="UniProtKB-KW"/>
</dbReference>
<evidence type="ECO:0000256" key="3">
    <source>
        <dbReference type="ARBA" id="ARBA00022833"/>
    </source>
</evidence>
<dbReference type="OrthoDB" id="660555at2759"/>
<dbReference type="PANTHER" id="PTHR12673:SF270">
    <property type="entry name" value="FYVE-TYPE DOMAIN-CONTAINING PROTEIN"/>
    <property type="match status" value="1"/>
</dbReference>
<sequence>MPLTTGRSSSTRASSSSGDLHMLDDDPSYELASPQHDDSDGQLEAHMSAAQQGVKALRRRISSLKRQNVELRTELDELHNSVEADIQPRRGRTGGMTNADLQRQVRSLKADIHRLKKLRAKDKGKIQKASAMSIFRLQLKEVEADMAELQNELANGVPDTTHVMRKLLRRFQDIISSVALAEEEEDCTICLEHMELNRCSSLLCQHIFCDDCLTRLQSGSPEVTCPQCREPCKREDFETVQFTADQQWDYLTEIAKEFAEMDTRGEQETSEEEAEEAFVDDGDPDASSTASEVAHQDSIASEPDPDPPTTTTPPPDQTAGSSHDLGVTYSNSPRSLKKRRLEQLIATRSQKKSVPGLDATVTCDEGDASTNRGKQPIGVVHVGLTISYLSSIPLTNYITFSRWRVFVLDIRLATGSRGSLMALNISPRKIVPLASGDDWEPPVRSKTAGTTTKRVFFCGVVVESENGQGVSEEVQDLVASLGEPLHAFESGDSLPTESLNDELSGTNGPRRRALTDSSAIQDIVNELVSTERSYVKRLHILKFDYADPLRTFARNKDTAILPAYEAKTLFGNVDNLLPVNESFLADLEKMVLPDGPQTVGYIGDVALRHFKELRGFDQYKQYYVKREEAQAIFEREMSKRSSGFAAYVDRIKYSSTDTKNRVGLRELLMDPVQRIPRYTLMFRTMIKRMHLGDPQRVKLLEADDIASRIALAETDEQTKRAAVMYCLGTTMDGFPPALVSNSRRFIDCVDVEDISLDTPLPSSASGAASSPDSLHCSLFLFDDKLMIVKRPGNGEKSGRSLSGLDLLEKVMKASGRPVGIKRSGISCKGVVDISEVVATDVGDFHLYLENPPQDQTDRWSGRSFRSLSVVLPPAPVNMNPTKTEIEKMRFLENLWQAQAVYRTKSGQSVALRGEEREVEAKKGRVTIARTYFNIYQRTDFLKETKKTKVVVQIDALGSSDPLPFGMNGPPHVAIRVQPMAGELCRYTVTSGFPNDEPSDEDIVQAKRIPERIVDTIHSYGLFKFRTGRNSLPSTPTASTRSRAAIFGLDVISRNLFNARASTSKAETFGNSVSSHRRTKSTISRSSVYTHTTSDGSLMRFSHRSGSTAATSVYGMDDESIAPSRASTPSRNLLKRRMVCDQVAGLNLQPGDRTPPHSDEESEGEPPGKIGGTLAESDPDLSLRLLLAKQNSQSQEGHSATASWDSNPIEETIYEEEPPPPIRPPSRASTPATRPVTPFDGVDTAGYRPRSISQVSYENRPAAP</sequence>
<proteinExistence type="predicted"/>
<feature type="compositionally biased region" description="Polar residues" evidence="5">
    <location>
        <begin position="493"/>
        <end position="507"/>
    </location>
</feature>
<feature type="region of interest" description="Disordered" evidence="5">
    <location>
        <begin position="1"/>
        <end position="51"/>
    </location>
</feature>
<feature type="compositionally biased region" description="Polar residues" evidence="5">
    <location>
        <begin position="1189"/>
        <end position="1205"/>
    </location>
</feature>
<feature type="compositionally biased region" description="Pro residues" evidence="5">
    <location>
        <begin position="306"/>
        <end position="316"/>
    </location>
</feature>
<keyword evidence="9" id="KW-1185">Reference proteome</keyword>
<feature type="region of interest" description="Disordered" evidence="5">
    <location>
        <begin position="488"/>
        <end position="512"/>
    </location>
</feature>
<dbReference type="InterPro" id="IPR017907">
    <property type="entry name" value="Znf_RING_CS"/>
</dbReference>
<dbReference type="AlphaFoldDB" id="A0A4S4LD38"/>
<feature type="compositionally biased region" description="Low complexity" evidence="5">
    <location>
        <begin position="1"/>
        <end position="18"/>
    </location>
</feature>
<dbReference type="InterPro" id="IPR001841">
    <property type="entry name" value="Znf_RING"/>
</dbReference>
<feature type="region of interest" description="Disordered" evidence="5">
    <location>
        <begin position="1189"/>
        <end position="1263"/>
    </location>
</feature>
<feature type="non-terminal residue" evidence="8">
    <location>
        <position position="1263"/>
    </location>
</feature>
<dbReference type="PROSITE" id="PS50010">
    <property type="entry name" value="DH_2"/>
    <property type="match status" value="1"/>
</dbReference>
<evidence type="ECO:0000259" key="7">
    <source>
        <dbReference type="PROSITE" id="PS50089"/>
    </source>
</evidence>
<evidence type="ECO:0000313" key="8">
    <source>
        <dbReference type="EMBL" id="THH09714.1"/>
    </source>
</evidence>
<feature type="region of interest" description="Disordered" evidence="5">
    <location>
        <begin position="261"/>
        <end position="333"/>
    </location>
</feature>
<dbReference type="InterPro" id="IPR000219">
    <property type="entry name" value="DH_dom"/>
</dbReference>
<dbReference type="SMART" id="SM00325">
    <property type="entry name" value="RhoGEF"/>
    <property type="match status" value="1"/>
</dbReference>
<dbReference type="Proteomes" id="UP000310158">
    <property type="component" value="Unassembled WGS sequence"/>
</dbReference>
<dbReference type="SUPFAM" id="SSF48065">
    <property type="entry name" value="DBL homology domain (DH-domain)"/>
    <property type="match status" value="1"/>
</dbReference>
<dbReference type="GO" id="GO:0005085">
    <property type="term" value="F:guanyl-nucleotide exchange factor activity"/>
    <property type="evidence" value="ECO:0007669"/>
    <property type="project" value="InterPro"/>
</dbReference>
<dbReference type="InterPro" id="IPR013083">
    <property type="entry name" value="Znf_RING/FYVE/PHD"/>
</dbReference>
<dbReference type="Gene3D" id="3.30.40.10">
    <property type="entry name" value="Zinc/RING finger domain, C3HC4 (zinc finger)"/>
    <property type="match status" value="1"/>
</dbReference>
<evidence type="ECO:0000313" key="9">
    <source>
        <dbReference type="Proteomes" id="UP000310158"/>
    </source>
</evidence>
<dbReference type="Gene3D" id="1.20.900.10">
    <property type="entry name" value="Dbl homology (DH) domain"/>
    <property type="match status" value="1"/>
</dbReference>
<feature type="region of interest" description="Disordered" evidence="5">
    <location>
        <begin position="1069"/>
        <end position="1088"/>
    </location>
</feature>
<protein>
    <recommendedName>
        <fullName evidence="10">DH domain-containing protein</fullName>
    </recommendedName>
</protein>
<dbReference type="Pfam" id="PF00621">
    <property type="entry name" value="RhoGEF"/>
    <property type="match status" value="1"/>
</dbReference>
<evidence type="ECO:0000256" key="2">
    <source>
        <dbReference type="ARBA" id="ARBA00022771"/>
    </source>
</evidence>
<keyword evidence="2 4" id="KW-0863">Zinc-finger</keyword>
<keyword evidence="1" id="KW-0479">Metal-binding</keyword>
<organism evidence="8 9">
    <name type="scientific">Bondarzewia mesenterica</name>
    <dbReference type="NCBI Taxonomy" id="1095465"/>
    <lineage>
        <taxon>Eukaryota</taxon>
        <taxon>Fungi</taxon>
        <taxon>Dikarya</taxon>
        <taxon>Basidiomycota</taxon>
        <taxon>Agaricomycotina</taxon>
        <taxon>Agaricomycetes</taxon>
        <taxon>Russulales</taxon>
        <taxon>Bondarzewiaceae</taxon>
        <taxon>Bondarzewia</taxon>
    </lineage>
</organism>
<accession>A0A4S4LD38</accession>
<keyword evidence="3" id="KW-0862">Zinc</keyword>
<feature type="domain" description="DH" evidence="6">
    <location>
        <begin position="519"/>
        <end position="716"/>
    </location>
</feature>
<feature type="region of interest" description="Disordered" evidence="5">
    <location>
        <begin position="1145"/>
        <end position="1175"/>
    </location>
</feature>
<evidence type="ECO:0000256" key="1">
    <source>
        <dbReference type="ARBA" id="ARBA00022723"/>
    </source>
</evidence>
<gene>
    <name evidence="8" type="ORF">EW146_g8604</name>
</gene>
<dbReference type="SMART" id="SM00184">
    <property type="entry name" value="RING"/>
    <property type="match status" value="1"/>
</dbReference>
<evidence type="ECO:0000256" key="5">
    <source>
        <dbReference type="SAM" id="MobiDB-lite"/>
    </source>
</evidence>
<feature type="compositionally biased region" description="Acidic residues" evidence="5">
    <location>
        <begin position="268"/>
        <end position="284"/>
    </location>
</feature>
<dbReference type="EMBL" id="SGPL01000613">
    <property type="protein sequence ID" value="THH09714.1"/>
    <property type="molecule type" value="Genomic_DNA"/>
</dbReference>
<dbReference type="SUPFAM" id="SSF57850">
    <property type="entry name" value="RING/U-box"/>
    <property type="match status" value="1"/>
</dbReference>